<dbReference type="AlphaFoldDB" id="A0A914VMB1"/>
<proteinExistence type="predicted"/>
<dbReference type="Pfam" id="PF00651">
    <property type="entry name" value="BTB"/>
    <property type="match status" value="1"/>
</dbReference>
<protein>
    <submittedName>
        <fullName evidence="4">BTB domain-containing protein</fullName>
    </submittedName>
</protein>
<dbReference type="SUPFAM" id="SSF54695">
    <property type="entry name" value="POZ domain"/>
    <property type="match status" value="1"/>
</dbReference>
<reference evidence="4" key="1">
    <citation type="submission" date="2022-11" db="UniProtKB">
        <authorList>
            <consortium name="WormBaseParasite"/>
        </authorList>
    </citation>
    <scope>IDENTIFICATION</scope>
</reference>
<dbReference type="Proteomes" id="UP000887566">
    <property type="component" value="Unplaced"/>
</dbReference>
<feature type="region of interest" description="Disordered" evidence="1">
    <location>
        <begin position="1"/>
        <end position="51"/>
    </location>
</feature>
<name>A0A914VMB1_9BILA</name>
<sequence length="333" mass="36820">MSETLADALMSLENQEDGMKTPKNEDKLPSSINSAEAVVSSPQSEDKEVEVPYDDFSKRTATRDFEFVVEDRVLFVNAYWLGELSPYFYDLFFGDSSEGQRKSVTLLDESYDSILELLRCVIDCPVRKPIEEANINDLLDMSEAYKLKGLHRGCVKYINEHLRDMSDELVLELLQTAAKHKTDAALLKRLGSHISNSLPLDQLESLRGKVASDVLVDMYIIKTRSLCAELDNERARNATANVNVNATSMADTSLADISLTSASLTSASLPTAAPRPTKKRKLAPDAVDLKTAFACIRCKRDGRAPAFAVTALCSRCGSYRCLPTCTRSTCKGH</sequence>
<dbReference type="CDD" id="cd18186">
    <property type="entry name" value="BTB_POZ_ZBTB_KLHL-like"/>
    <property type="match status" value="1"/>
</dbReference>
<evidence type="ECO:0000313" key="4">
    <source>
        <dbReference type="WBParaSite" id="PSAMB.scaffold2110size25336.g16432.t1"/>
    </source>
</evidence>
<dbReference type="Gene3D" id="3.30.710.10">
    <property type="entry name" value="Potassium Channel Kv1.1, Chain A"/>
    <property type="match status" value="1"/>
</dbReference>
<accession>A0A914VMB1</accession>
<evidence type="ECO:0000256" key="1">
    <source>
        <dbReference type="SAM" id="MobiDB-lite"/>
    </source>
</evidence>
<feature type="compositionally biased region" description="Basic and acidic residues" evidence="1">
    <location>
        <begin position="17"/>
        <end position="28"/>
    </location>
</feature>
<dbReference type="InterPro" id="IPR000210">
    <property type="entry name" value="BTB/POZ_dom"/>
</dbReference>
<keyword evidence="3" id="KW-1185">Reference proteome</keyword>
<dbReference type="PANTHER" id="PTHR22744">
    <property type="entry name" value="HELIX LOOP HELIX PROTEIN 21-RELATED"/>
    <property type="match status" value="1"/>
</dbReference>
<evidence type="ECO:0000259" key="2">
    <source>
        <dbReference type="PROSITE" id="PS50097"/>
    </source>
</evidence>
<evidence type="ECO:0000313" key="3">
    <source>
        <dbReference type="Proteomes" id="UP000887566"/>
    </source>
</evidence>
<feature type="domain" description="BTB" evidence="2">
    <location>
        <begin position="63"/>
        <end position="130"/>
    </location>
</feature>
<dbReference type="WBParaSite" id="PSAMB.scaffold2110size25336.g16432.t1">
    <property type="protein sequence ID" value="PSAMB.scaffold2110size25336.g16432.t1"/>
    <property type="gene ID" value="PSAMB.scaffold2110size25336.g16432"/>
</dbReference>
<dbReference type="SMART" id="SM00225">
    <property type="entry name" value="BTB"/>
    <property type="match status" value="1"/>
</dbReference>
<dbReference type="PROSITE" id="PS50097">
    <property type="entry name" value="BTB"/>
    <property type="match status" value="1"/>
</dbReference>
<dbReference type="PANTHER" id="PTHR22744:SF14">
    <property type="entry name" value="BTB DOMAIN-CONTAINING PROTEIN-RELATED"/>
    <property type="match status" value="1"/>
</dbReference>
<organism evidence="3 4">
    <name type="scientific">Plectus sambesii</name>
    <dbReference type="NCBI Taxonomy" id="2011161"/>
    <lineage>
        <taxon>Eukaryota</taxon>
        <taxon>Metazoa</taxon>
        <taxon>Ecdysozoa</taxon>
        <taxon>Nematoda</taxon>
        <taxon>Chromadorea</taxon>
        <taxon>Plectida</taxon>
        <taxon>Plectina</taxon>
        <taxon>Plectoidea</taxon>
        <taxon>Plectidae</taxon>
        <taxon>Plectus</taxon>
    </lineage>
</organism>
<dbReference type="InterPro" id="IPR011333">
    <property type="entry name" value="SKP1/BTB/POZ_sf"/>
</dbReference>